<dbReference type="RefSeq" id="WP_212019143.1">
    <property type="nucleotide sequence ID" value="NZ_JAAFYZ010000225.1"/>
</dbReference>
<dbReference type="InterPro" id="IPR036259">
    <property type="entry name" value="MFS_trans_sf"/>
</dbReference>
<evidence type="ECO:0000313" key="7">
    <source>
        <dbReference type="EMBL" id="MBS2553010.1"/>
    </source>
</evidence>
<sequence length="438" mass="45890">MAERSKPTIRRNLGRQFNWLWSAYAVSTLGTFLAFNAFSLILIKVLHSGPAQVAALSASGTLVGALVALPLGPWVEFRRKRPVMITMDLVRFFVLLTIPVAYAFGELTFAQLLVVSIVTGAADLTFTAASGAHLRTLVAREDLMVANGRFESTQWTATVLGMPLGGAAIGLFGPVVTIVADAVSYLLSALGIRAIGGGEASPPAREGATGLRIRDLVEGWRHILKSPALRPLYFNSAAANCLIMAQSPLLAVLMLGRLGFPAWEFGLVFAVPCLGGLLGSRLSPHLVARYGRPTVLRAACTLRAVWPIGLAFVGPGWPGLLLVMVVEGGLITFSGVYNPVLATHRLEHAGTANVTRVLSAWSITNKTSIAVATALWGVIATLTSPRFGLGLAGALLLATPLLLPRGRRAGVFSAPATAPVPLPAPAPAPVSVPAPAAD</sequence>
<evidence type="ECO:0000256" key="2">
    <source>
        <dbReference type="ARBA" id="ARBA00022475"/>
    </source>
</evidence>
<keyword evidence="8" id="KW-1185">Reference proteome</keyword>
<reference evidence="7 8" key="1">
    <citation type="submission" date="2020-02" db="EMBL/GenBank/DDBJ databases">
        <title>Acidophilic actinobacteria isolated from forest soil.</title>
        <authorList>
            <person name="Golinska P."/>
        </authorList>
    </citation>
    <scope>NUCLEOTIDE SEQUENCE [LARGE SCALE GENOMIC DNA]</scope>
    <source>
        <strain evidence="7 8">NL8</strain>
    </source>
</reference>
<protein>
    <submittedName>
        <fullName evidence="7">MFS transporter</fullName>
    </submittedName>
</protein>
<keyword evidence="4 6" id="KW-1133">Transmembrane helix</keyword>
<feature type="transmembrane region" description="Helical" evidence="6">
    <location>
        <begin position="385"/>
        <end position="403"/>
    </location>
</feature>
<accession>A0ABS5L3U0</accession>
<name>A0ABS5L3U0_9ACTN</name>
<feature type="transmembrane region" description="Helical" evidence="6">
    <location>
        <begin position="262"/>
        <end position="282"/>
    </location>
</feature>
<feature type="transmembrane region" description="Helical" evidence="6">
    <location>
        <begin position="232"/>
        <end position="256"/>
    </location>
</feature>
<feature type="transmembrane region" description="Helical" evidence="6">
    <location>
        <begin position="21"/>
        <end position="43"/>
    </location>
</feature>
<proteinExistence type="predicted"/>
<dbReference type="Proteomes" id="UP000730482">
    <property type="component" value="Unassembled WGS sequence"/>
</dbReference>
<dbReference type="PANTHER" id="PTHR23513:SF6">
    <property type="entry name" value="MAJOR FACILITATOR SUPERFAMILY ASSOCIATED DOMAIN-CONTAINING PROTEIN"/>
    <property type="match status" value="1"/>
</dbReference>
<evidence type="ECO:0000256" key="4">
    <source>
        <dbReference type="ARBA" id="ARBA00022989"/>
    </source>
</evidence>
<keyword evidence="3 6" id="KW-0812">Transmembrane</keyword>
<organism evidence="7 8">
    <name type="scientific">Catenulispora pinistramenti</name>
    <dbReference type="NCBI Taxonomy" id="2705254"/>
    <lineage>
        <taxon>Bacteria</taxon>
        <taxon>Bacillati</taxon>
        <taxon>Actinomycetota</taxon>
        <taxon>Actinomycetes</taxon>
        <taxon>Catenulisporales</taxon>
        <taxon>Catenulisporaceae</taxon>
        <taxon>Catenulispora</taxon>
    </lineage>
</organism>
<evidence type="ECO:0000313" key="8">
    <source>
        <dbReference type="Proteomes" id="UP000730482"/>
    </source>
</evidence>
<dbReference type="Pfam" id="PF07690">
    <property type="entry name" value="MFS_1"/>
    <property type="match status" value="1"/>
</dbReference>
<keyword evidence="2" id="KW-1003">Cell membrane</keyword>
<feature type="transmembrane region" description="Helical" evidence="6">
    <location>
        <begin position="83"/>
        <end position="104"/>
    </location>
</feature>
<evidence type="ECO:0000256" key="1">
    <source>
        <dbReference type="ARBA" id="ARBA00004651"/>
    </source>
</evidence>
<evidence type="ECO:0000256" key="5">
    <source>
        <dbReference type="ARBA" id="ARBA00023136"/>
    </source>
</evidence>
<evidence type="ECO:0000256" key="6">
    <source>
        <dbReference type="SAM" id="Phobius"/>
    </source>
</evidence>
<dbReference type="InterPro" id="IPR011701">
    <property type="entry name" value="MFS"/>
</dbReference>
<dbReference type="CDD" id="cd06173">
    <property type="entry name" value="MFS_MefA_like"/>
    <property type="match status" value="1"/>
</dbReference>
<feature type="transmembrane region" description="Helical" evidence="6">
    <location>
        <begin position="49"/>
        <end position="71"/>
    </location>
</feature>
<dbReference type="Gene3D" id="1.20.1250.20">
    <property type="entry name" value="MFS general substrate transporter like domains"/>
    <property type="match status" value="1"/>
</dbReference>
<dbReference type="EMBL" id="JAAFYZ010000225">
    <property type="protein sequence ID" value="MBS2553010.1"/>
    <property type="molecule type" value="Genomic_DNA"/>
</dbReference>
<comment type="caution">
    <text evidence="7">The sequence shown here is derived from an EMBL/GenBank/DDBJ whole genome shotgun (WGS) entry which is preliminary data.</text>
</comment>
<dbReference type="PANTHER" id="PTHR23513">
    <property type="entry name" value="INTEGRAL MEMBRANE EFFLUX PROTEIN-RELATED"/>
    <property type="match status" value="1"/>
</dbReference>
<comment type="subcellular location">
    <subcellularLocation>
        <location evidence="1">Cell membrane</location>
        <topology evidence="1">Multi-pass membrane protein</topology>
    </subcellularLocation>
</comment>
<keyword evidence="5 6" id="KW-0472">Membrane</keyword>
<dbReference type="SUPFAM" id="SSF103473">
    <property type="entry name" value="MFS general substrate transporter"/>
    <property type="match status" value="1"/>
</dbReference>
<feature type="transmembrane region" description="Helical" evidence="6">
    <location>
        <begin position="358"/>
        <end position="379"/>
    </location>
</feature>
<gene>
    <name evidence="7" type="ORF">KGQ19_39770</name>
</gene>
<evidence type="ECO:0000256" key="3">
    <source>
        <dbReference type="ARBA" id="ARBA00022692"/>
    </source>
</evidence>